<reference evidence="1" key="1">
    <citation type="submission" date="2014-11" db="EMBL/GenBank/DDBJ databases">
        <authorList>
            <person name="Amaro Gonzalez C."/>
        </authorList>
    </citation>
    <scope>NUCLEOTIDE SEQUENCE</scope>
</reference>
<sequence>MFLKALNSTEHSALLAACLIIDALKLRWRAEELMLCDVARLCSYAVPPLTRHVWLVSQTENCCKLSL</sequence>
<protein>
    <submittedName>
        <fullName evidence="1">Uncharacterized protein</fullName>
    </submittedName>
</protein>
<name>A0A0E9RB96_ANGAN</name>
<dbReference type="EMBL" id="GBXM01082505">
    <property type="protein sequence ID" value="JAH26072.1"/>
    <property type="molecule type" value="Transcribed_RNA"/>
</dbReference>
<reference evidence="1" key="2">
    <citation type="journal article" date="2015" name="Fish Shellfish Immunol.">
        <title>Early steps in the European eel (Anguilla anguilla)-Vibrio vulnificus interaction in the gills: Role of the RtxA13 toxin.</title>
        <authorList>
            <person name="Callol A."/>
            <person name="Pajuelo D."/>
            <person name="Ebbesson L."/>
            <person name="Teles M."/>
            <person name="MacKenzie S."/>
            <person name="Amaro C."/>
        </authorList>
    </citation>
    <scope>NUCLEOTIDE SEQUENCE</scope>
</reference>
<evidence type="ECO:0000313" key="1">
    <source>
        <dbReference type="EMBL" id="JAH26072.1"/>
    </source>
</evidence>
<proteinExistence type="predicted"/>
<accession>A0A0E9RB96</accession>
<organism evidence="1">
    <name type="scientific">Anguilla anguilla</name>
    <name type="common">European freshwater eel</name>
    <name type="synonym">Muraena anguilla</name>
    <dbReference type="NCBI Taxonomy" id="7936"/>
    <lineage>
        <taxon>Eukaryota</taxon>
        <taxon>Metazoa</taxon>
        <taxon>Chordata</taxon>
        <taxon>Craniata</taxon>
        <taxon>Vertebrata</taxon>
        <taxon>Euteleostomi</taxon>
        <taxon>Actinopterygii</taxon>
        <taxon>Neopterygii</taxon>
        <taxon>Teleostei</taxon>
        <taxon>Anguilliformes</taxon>
        <taxon>Anguillidae</taxon>
        <taxon>Anguilla</taxon>
    </lineage>
</organism>
<dbReference type="AlphaFoldDB" id="A0A0E9RB96"/>